<dbReference type="Proteomes" id="UP001147695">
    <property type="component" value="Unassembled WGS sequence"/>
</dbReference>
<dbReference type="Pfam" id="PF24802">
    <property type="entry name" value="DUF7703"/>
    <property type="match status" value="1"/>
</dbReference>
<organism evidence="4 5">
    <name type="scientific">Penicillium brevicompactum</name>
    <dbReference type="NCBI Taxonomy" id="5074"/>
    <lineage>
        <taxon>Eukaryota</taxon>
        <taxon>Fungi</taxon>
        <taxon>Dikarya</taxon>
        <taxon>Ascomycota</taxon>
        <taxon>Pezizomycotina</taxon>
        <taxon>Eurotiomycetes</taxon>
        <taxon>Eurotiomycetidae</taxon>
        <taxon>Eurotiales</taxon>
        <taxon>Aspergillaceae</taxon>
        <taxon>Penicillium</taxon>
    </lineage>
</organism>
<dbReference type="PANTHER" id="PTHR37013">
    <property type="entry name" value="INTEGRAL MEMBRANE PROTEIN (AFU_ORTHOLOGUE AFUA_1G05950)-RELATED"/>
    <property type="match status" value="1"/>
</dbReference>
<evidence type="ECO:0000313" key="4">
    <source>
        <dbReference type="EMBL" id="KAJ5330164.1"/>
    </source>
</evidence>
<reference evidence="4" key="1">
    <citation type="submission" date="2022-12" db="EMBL/GenBank/DDBJ databases">
        <authorList>
            <person name="Petersen C."/>
        </authorList>
    </citation>
    <scope>NUCLEOTIDE SEQUENCE</scope>
    <source>
        <strain evidence="4">IBT 35673</strain>
    </source>
</reference>
<reference evidence="4" key="2">
    <citation type="journal article" date="2023" name="IMA Fungus">
        <title>Comparative genomic study of the Penicillium genus elucidates a diverse pangenome and 15 lateral gene transfer events.</title>
        <authorList>
            <person name="Petersen C."/>
            <person name="Sorensen T."/>
            <person name="Nielsen M.R."/>
            <person name="Sondergaard T.E."/>
            <person name="Sorensen J.L."/>
            <person name="Fitzpatrick D.A."/>
            <person name="Frisvad J.C."/>
            <person name="Nielsen K.L."/>
        </authorList>
    </citation>
    <scope>NUCLEOTIDE SEQUENCE</scope>
    <source>
        <strain evidence="4">IBT 35673</strain>
    </source>
</reference>
<proteinExistence type="predicted"/>
<keyword evidence="2" id="KW-0812">Transmembrane</keyword>
<feature type="transmembrane region" description="Helical" evidence="2">
    <location>
        <begin position="83"/>
        <end position="108"/>
    </location>
</feature>
<evidence type="ECO:0000256" key="1">
    <source>
        <dbReference type="SAM" id="MobiDB-lite"/>
    </source>
</evidence>
<feature type="transmembrane region" description="Helical" evidence="2">
    <location>
        <begin position="53"/>
        <end position="71"/>
    </location>
</feature>
<feature type="transmembrane region" description="Helical" evidence="2">
    <location>
        <begin position="198"/>
        <end position="219"/>
    </location>
</feature>
<keyword evidence="2" id="KW-1133">Transmembrane helix</keyword>
<feature type="transmembrane region" description="Helical" evidence="2">
    <location>
        <begin position="120"/>
        <end position="140"/>
    </location>
</feature>
<feature type="region of interest" description="Disordered" evidence="1">
    <location>
        <begin position="289"/>
        <end position="313"/>
    </location>
</feature>
<accession>A0A9W9QAI9</accession>
<evidence type="ECO:0000313" key="5">
    <source>
        <dbReference type="Proteomes" id="UP001147695"/>
    </source>
</evidence>
<dbReference type="EMBL" id="JAPZBQ010000005">
    <property type="protein sequence ID" value="KAJ5330164.1"/>
    <property type="molecule type" value="Genomic_DNA"/>
</dbReference>
<dbReference type="InterPro" id="IPR056120">
    <property type="entry name" value="DUF7703"/>
</dbReference>
<protein>
    <recommendedName>
        <fullName evidence="3">DUF7703 domain-containing protein</fullName>
    </recommendedName>
</protein>
<evidence type="ECO:0000256" key="2">
    <source>
        <dbReference type="SAM" id="Phobius"/>
    </source>
</evidence>
<feature type="transmembrane region" description="Helical" evidence="2">
    <location>
        <begin position="160"/>
        <end position="177"/>
    </location>
</feature>
<comment type="caution">
    <text evidence="4">The sequence shown here is derived from an EMBL/GenBank/DDBJ whole genome shotgun (WGS) entry which is preliminary data.</text>
</comment>
<feature type="transmembrane region" description="Helical" evidence="2">
    <location>
        <begin position="20"/>
        <end position="41"/>
    </location>
</feature>
<feature type="domain" description="DUF7703" evidence="3">
    <location>
        <begin position="24"/>
        <end position="263"/>
    </location>
</feature>
<dbReference type="AlphaFoldDB" id="A0A9W9QAI9"/>
<evidence type="ECO:0000259" key="3">
    <source>
        <dbReference type="Pfam" id="PF24802"/>
    </source>
</evidence>
<sequence>MDSPISSLPPQVQDLLWENVFVVELISLFAIAATGAVEVIMSIFESFKRYRGVYFWSMQIAAWGIFVHALTAQLRYLNLASGLPLAILFVIGWTCMVTGQAVVLYSRLHLVVNDVRHIRWVLWMIIASFFILHVPMTGVFLCFNLGEMRCLRPAQIFDRFQVTVLGLQDTLICAIYLGEALRALKPIYQVKGREGRRVICWLLFVNGFGILLDILIIIFEFQIHNLAVAFKSLAYCIKLKLEFYALNQLRELTRTHPCSLCQGIERNAGGSGDMNIFDLIDNPRQSANVESGTLPSSVGTISPPPPTSTRSSTYDFHEALRGTLPTENSIHLHMESIAPIRSETRSTVEMTLLETPK</sequence>
<keyword evidence="2" id="KW-0472">Membrane</keyword>
<name>A0A9W9QAI9_PENBR</name>
<gene>
    <name evidence="4" type="ORF">N7452_010554</name>
</gene>